<dbReference type="PANTHER" id="PTHR30163:SF9">
    <property type="entry name" value="MEMBRANE-BOUND LYTIC MUREIN TRANSGLYCOSYLASE B"/>
    <property type="match status" value="1"/>
</dbReference>
<dbReference type="Gene3D" id="1.10.530.10">
    <property type="match status" value="1"/>
</dbReference>
<feature type="domain" description="Transglycosylase SLT" evidence="1">
    <location>
        <begin position="31"/>
        <end position="322"/>
    </location>
</feature>
<sequence>MKNQLILKKFSVATLLLCLFPFYANANYSEREDVKQFIAEMNKEYNFDVKILNNWMKGVKQQKTALDAISRPAEGVLTWAKYRKIFMTDKRINKGVQFWKDNVELLARAEKKYGVPAEFIVAIIGVETYYGKRAGSYPILDALTTLGFDYPPRAKFFRKQLKHYLLMVREEKLDIKKLTGSYAGAMGMPQFIPSSFRSYAVDFDGNGVRDFWNSSADSIGSVANYFKKHGWSKGKQVASRAVVDKPSDELGSKKMKPHKTVAEYKQLGVKPVDPFNDTDVASLLKLNGKKGDEYWMTLDNFYVITRYNHSPLYAMAVYQLSQAVFDKYNK</sequence>
<organism evidence="2">
    <name type="scientific">hydrothermal vent metagenome</name>
    <dbReference type="NCBI Taxonomy" id="652676"/>
    <lineage>
        <taxon>unclassified sequences</taxon>
        <taxon>metagenomes</taxon>
        <taxon>ecological metagenomes</taxon>
    </lineage>
</organism>
<evidence type="ECO:0000259" key="1">
    <source>
        <dbReference type="Pfam" id="PF13406"/>
    </source>
</evidence>
<name>A0A3B0WGQ7_9ZZZZ</name>
<dbReference type="GO" id="GO:0008933">
    <property type="term" value="F:peptidoglycan lytic transglycosylase activity"/>
    <property type="evidence" value="ECO:0007669"/>
    <property type="project" value="TreeGrafter"/>
</dbReference>
<evidence type="ECO:0000313" key="2">
    <source>
        <dbReference type="EMBL" id="VAW55208.1"/>
    </source>
</evidence>
<proteinExistence type="predicted"/>
<dbReference type="Pfam" id="PF13406">
    <property type="entry name" value="SLT_2"/>
    <property type="match status" value="1"/>
</dbReference>
<dbReference type="CDD" id="cd13399">
    <property type="entry name" value="Slt35-like"/>
    <property type="match status" value="1"/>
</dbReference>
<dbReference type="InterPro" id="IPR023346">
    <property type="entry name" value="Lysozyme-like_dom_sf"/>
</dbReference>
<dbReference type="NCBIfam" id="TIGR02282">
    <property type="entry name" value="MltB"/>
    <property type="match status" value="1"/>
</dbReference>
<dbReference type="PANTHER" id="PTHR30163">
    <property type="entry name" value="MEMBRANE-BOUND LYTIC MUREIN TRANSGLYCOSYLASE B"/>
    <property type="match status" value="1"/>
</dbReference>
<dbReference type="AlphaFoldDB" id="A0A3B0WGQ7"/>
<dbReference type="SUPFAM" id="SSF53955">
    <property type="entry name" value="Lysozyme-like"/>
    <property type="match status" value="1"/>
</dbReference>
<dbReference type="EMBL" id="UOFF01000084">
    <property type="protein sequence ID" value="VAW55208.1"/>
    <property type="molecule type" value="Genomic_DNA"/>
</dbReference>
<gene>
    <name evidence="2" type="ORF">MNBD_GAMMA07-1725</name>
</gene>
<dbReference type="GO" id="GO:0009253">
    <property type="term" value="P:peptidoglycan catabolic process"/>
    <property type="evidence" value="ECO:0007669"/>
    <property type="project" value="TreeGrafter"/>
</dbReference>
<dbReference type="FunFam" id="1.10.8.350:FF:000001">
    <property type="entry name" value="Lytic murein transglycosylase B"/>
    <property type="match status" value="1"/>
</dbReference>
<dbReference type="InterPro" id="IPR011757">
    <property type="entry name" value="Lytic_transglycosylase_MltB"/>
</dbReference>
<protein>
    <submittedName>
        <fullName evidence="2">Membrane-bound lytic murein transglycosylase B</fullName>
    </submittedName>
</protein>
<dbReference type="Gene3D" id="1.10.8.350">
    <property type="entry name" value="Bacterial muramidase"/>
    <property type="match status" value="1"/>
</dbReference>
<dbReference type="InterPro" id="IPR043426">
    <property type="entry name" value="MltB-like"/>
</dbReference>
<reference evidence="2" key="1">
    <citation type="submission" date="2018-06" db="EMBL/GenBank/DDBJ databases">
        <authorList>
            <person name="Zhirakovskaya E."/>
        </authorList>
    </citation>
    <scope>NUCLEOTIDE SEQUENCE</scope>
</reference>
<dbReference type="InterPro" id="IPR031304">
    <property type="entry name" value="SLT_2"/>
</dbReference>
<accession>A0A3B0WGQ7</accession>